<accession>A0A644V2H9</accession>
<organism evidence="2">
    <name type="scientific">bioreactor metagenome</name>
    <dbReference type="NCBI Taxonomy" id="1076179"/>
    <lineage>
        <taxon>unclassified sequences</taxon>
        <taxon>metagenomes</taxon>
        <taxon>ecological metagenomes</taxon>
    </lineage>
</organism>
<dbReference type="EMBL" id="VSSQ01000207">
    <property type="protein sequence ID" value="MPL85539.1"/>
    <property type="molecule type" value="Genomic_DNA"/>
</dbReference>
<comment type="caution">
    <text evidence="2">The sequence shown here is derived from an EMBL/GenBank/DDBJ whole genome shotgun (WGS) entry which is preliminary data.</text>
</comment>
<dbReference type="SUPFAM" id="SSF89915">
    <property type="entry name" value="DNA-binding protein Tfx"/>
    <property type="match status" value="1"/>
</dbReference>
<protein>
    <recommendedName>
        <fullName evidence="1">HTH cro/C1-type domain-containing protein</fullName>
    </recommendedName>
</protein>
<sequence length="123" mass="13811">MVIQYRKDGLTQQEIADLLQTTRSNISLIEKSANENIRLAKEALAYVYSQSATLVCTLSAGSELTREAYTIYKSARQLNIKVQYDTGALINRIMLAVPEKLTGTTVKENINIYLNLTGIIYVY</sequence>
<dbReference type="InterPro" id="IPR001387">
    <property type="entry name" value="Cro/C1-type_HTH"/>
</dbReference>
<name>A0A644V2H9_9ZZZZ</name>
<proteinExistence type="predicted"/>
<evidence type="ECO:0000259" key="1">
    <source>
        <dbReference type="PROSITE" id="PS50943"/>
    </source>
</evidence>
<dbReference type="Pfam" id="PF14601">
    <property type="entry name" value="TFX_C"/>
    <property type="match status" value="1"/>
</dbReference>
<dbReference type="NCBIfam" id="NF003057">
    <property type="entry name" value="PRK03975.1-5"/>
    <property type="match status" value="1"/>
</dbReference>
<evidence type="ECO:0000313" key="2">
    <source>
        <dbReference type="EMBL" id="MPL85539.1"/>
    </source>
</evidence>
<dbReference type="Gene3D" id="3.30.1190.10">
    <property type="entry name" value="DNA-binding protein Tfx superfamily, archaea"/>
    <property type="match status" value="1"/>
</dbReference>
<reference evidence="2" key="1">
    <citation type="submission" date="2019-08" db="EMBL/GenBank/DDBJ databases">
        <authorList>
            <person name="Kucharzyk K."/>
            <person name="Murdoch R.W."/>
            <person name="Higgins S."/>
            <person name="Loffler F."/>
        </authorList>
    </citation>
    <scope>NUCLEOTIDE SEQUENCE</scope>
</reference>
<dbReference type="InterPro" id="IPR036657">
    <property type="entry name" value="Tfx_DNA-bd_sf_arc"/>
</dbReference>
<feature type="domain" description="HTH cro/C1-type" evidence="1">
    <location>
        <begin position="9"/>
        <end position="55"/>
    </location>
</feature>
<dbReference type="PROSITE" id="PS50943">
    <property type="entry name" value="HTH_CROC1"/>
    <property type="match status" value="1"/>
</dbReference>
<dbReference type="InterPro" id="IPR004645">
    <property type="entry name" value="Tfx_DNA-bd_arc"/>
</dbReference>
<dbReference type="InterPro" id="IPR029291">
    <property type="entry name" value="Tfx_C"/>
</dbReference>
<dbReference type="NCBIfam" id="TIGR00721">
    <property type="entry name" value="tfx"/>
    <property type="match status" value="1"/>
</dbReference>
<dbReference type="GO" id="GO:0003677">
    <property type="term" value="F:DNA binding"/>
    <property type="evidence" value="ECO:0007669"/>
    <property type="project" value="InterPro"/>
</dbReference>
<gene>
    <name evidence="2" type="ORF">SDC9_31508</name>
</gene>
<dbReference type="AlphaFoldDB" id="A0A644V2H9"/>